<dbReference type="InterPro" id="IPR023234">
    <property type="entry name" value="NarG-like_domain"/>
</dbReference>
<keyword evidence="5" id="KW-0249">Electron transport</keyword>
<gene>
    <name evidence="11" type="ORF">DEACI_0672</name>
    <name evidence="12" type="ORF">DEACI_2264</name>
</gene>
<dbReference type="GO" id="GO:0019645">
    <property type="term" value="P:anaerobic electron transport chain"/>
    <property type="evidence" value="ECO:0007669"/>
    <property type="project" value="TreeGrafter"/>
</dbReference>
<dbReference type="GO" id="GO:0005886">
    <property type="term" value="C:plasma membrane"/>
    <property type="evidence" value="ECO:0007669"/>
    <property type="project" value="UniProtKB-SubCell"/>
</dbReference>
<reference evidence="12" key="1">
    <citation type="submission" date="2014-11" db="EMBL/GenBank/DDBJ databases">
        <authorList>
            <person name="Hornung B.V."/>
        </authorList>
    </citation>
    <scope>NUCLEOTIDE SEQUENCE</scope>
    <source>
        <strain evidence="12">INE</strain>
    </source>
</reference>
<dbReference type="GO" id="GO:0009055">
    <property type="term" value="F:electron transfer activity"/>
    <property type="evidence" value="ECO:0007669"/>
    <property type="project" value="TreeGrafter"/>
</dbReference>
<keyword evidence="7" id="KW-0560">Oxidoreductase</keyword>
<evidence type="ECO:0000256" key="4">
    <source>
        <dbReference type="ARBA" id="ARBA00022692"/>
    </source>
</evidence>
<protein>
    <submittedName>
        <fullName evidence="12">Hdr-like menaquinol oxidoreductase cytochrome b-like subunit</fullName>
    </submittedName>
    <submittedName>
        <fullName evidence="11">Nitrate reductase gamma subunit</fullName>
    </submittedName>
</protein>
<dbReference type="Pfam" id="PF02665">
    <property type="entry name" value="Nitrate_red_gam"/>
    <property type="match status" value="1"/>
</dbReference>
<dbReference type="PANTHER" id="PTHR30598:SF3">
    <property type="entry name" value="RESPIRATORY NITRATE REDUCTASE 1 GAMMA CHAIN"/>
    <property type="match status" value="1"/>
</dbReference>
<keyword evidence="6 9" id="KW-1133">Transmembrane helix</keyword>
<dbReference type="AlphaFoldDB" id="A0A8S0VVR9"/>
<dbReference type="InterPro" id="IPR036197">
    <property type="entry name" value="NarG-like_sf"/>
</dbReference>
<comment type="subcellular location">
    <subcellularLocation>
        <location evidence="1">Cell membrane</location>
        <topology evidence="1">Multi-pass membrane protein</topology>
    </subcellularLocation>
</comment>
<evidence type="ECO:0000259" key="10">
    <source>
        <dbReference type="Pfam" id="PF02665"/>
    </source>
</evidence>
<feature type="transmembrane region" description="Helical" evidence="9">
    <location>
        <begin position="163"/>
        <end position="186"/>
    </location>
</feature>
<evidence type="ECO:0000313" key="13">
    <source>
        <dbReference type="Proteomes" id="UP001071230"/>
    </source>
</evidence>
<evidence type="ECO:0000256" key="5">
    <source>
        <dbReference type="ARBA" id="ARBA00022982"/>
    </source>
</evidence>
<dbReference type="RefSeq" id="WP_240983756.1">
    <property type="nucleotide sequence ID" value="NZ_CDGJ01000066.1"/>
</dbReference>
<dbReference type="Gene3D" id="1.20.950.20">
    <property type="entry name" value="Transmembrane di-heme cytochromes, Chain C"/>
    <property type="match status" value="1"/>
</dbReference>
<feature type="domain" description="NarG-like" evidence="10">
    <location>
        <begin position="120"/>
        <end position="275"/>
    </location>
</feature>
<dbReference type="GO" id="GO:0008940">
    <property type="term" value="F:nitrate reductase activity"/>
    <property type="evidence" value="ECO:0007669"/>
    <property type="project" value="TreeGrafter"/>
</dbReference>
<feature type="transmembrane region" description="Helical" evidence="9">
    <location>
        <begin position="123"/>
        <end position="143"/>
    </location>
</feature>
<evidence type="ECO:0000313" key="11">
    <source>
        <dbReference type="EMBL" id="CAA7600023.1"/>
    </source>
</evidence>
<evidence type="ECO:0000256" key="7">
    <source>
        <dbReference type="ARBA" id="ARBA00023002"/>
    </source>
</evidence>
<evidence type="ECO:0000256" key="2">
    <source>
        <dbReference type="ARBA" id="ARBA00022448"/>
    </source>
</evidence>
<proteinExistence type="predicted"/>
<reference evidence="11" key="2">
    <citation type="submission" date="2020-01" db="EMBL/GenBank/DDBJ databases">
        <authorList>
            <person name="Hornung B."/>
        </authorList>
    </citation>
    <scope>NUCLEOTIDE SEQUENCE</scope>
    <source>
        <strain evidence="11">PacBioINE</strain>
    </source>
</reference>
<dbReference type="EMBL" id="LR746496">
    <property type="protein sequence ID" value="CAA7600023.1"/>
    <property type="molecule type" value="Genomic_DNA"/>
</dbReference>
<evidence type="ECO:0000256" key="1">
    <source>
        <dbReference type="ARBA" id="ARBA00004651"/>
    </source>
</evidence>
<keyword evidence="4 9" id="KW-0812">Transmembrane</keyword>
<dbReference type="PANTHER" id="PTHR30598">
    <property type="entry name" value="NITRATE REDUCTASE PRIVATE CHAPERONE, REDOX ENZYME MATURATION PROTEIN REMP FAMILY"/>
    <property type="match status" value="1"/>
</dbReference>
<dbReference type="GO" id="GO:0020037">
    <property type="term" value="F:heme binding"/>
    <property type="evidence" value="ECO:0007669"/>
    <property type="project" value="TreeGrafter"/>
</dbReference>
<feature type="transmembrane region" description="Helical" evidence="9">
    <location>
        <begin position="34"/>
        <end position="51"/>
    </location>
</feature>
<dbReference type="NCBIfam" id="NF038037">
    <property type="entry name" value="cytob_DsrM"/>
    <property type="match status" value="1"/>
</dbReference>
<keyword evidence="8 9" id="KW-0472">Membrane</keyword>
<keyword evidence="3" id="KW-1003">Cell membrane</keyword>
<dbReference type="KEGG" id="aacx:DEACI_0672"/>
<dbReference type="Proteomes" id="UP000836597">
    <property type="component" value="Chromosome"/>
</dbReference>
<evidence type="ECO:0000313" key="12">
    <source>
        <dbReference type="EMBL" id="CEJ07798.1"/>
    </source>
</evidence>
<evidence type="ECO:0000256" key="8">
    <source>
        <dbReference type="ARBA" id="ARBA00023136"/>
    </source>
</evidence>
<dbReference type="InterPro" id="IPR051936">
    <property type="entry name" value="Heme-iron_electron_transfer"/>
</dbReference>
<dbReference type="Proteomes" id="UP001071230">
    <property type="component" value="Unassembled WGS sequence"/>
</dbReference>
<keyword evidence="13" id="KW-1185">Reference proteome</keyword>
<keyword evidence="2" id="KW-0813">Transport</keyword>
<accession>A0A8S0VVR9</accession>
<feature type="transmembrane region" description="Helical" evidence="9">
    <location>
        <begin position="207"/>
        <end position="224"/>
    </location>
</feature>
<sequence>MKIWSSLLAVVALVLIAWLGTGVAGLYTVFGVGIPYLAFLIFALGFIYRILKWGRSPVPFCIPTTCGQEKSLPWIKHNKIENPSGTAGVVGRMILEILFFRSLFRNLKTEKRGDKLGFGSAKWLWLGGLAFHWSMLIILLRHLRFFLDPVPSLVRGLDGLDSFLQIGLPILYITDIIIVAALLYLLARRLFVPQVRYISLASDYFPLFLLLGIVTSGILMRYFLRVDVVSVKELALGLVTLRPTVPTDIGSIFFIHVFLVSSLFAYFPWSKLMHAGGIFLSPTRNMANNSRRVRHINPWNYPVDVHSYAEYEAEFKEKMKKAGVPVETE</sequence>
<feature type="transmembrane region" description="Helical" evidence="9">
    <location>
        <begin position="249"/>
        <end position="269"/>
    </location>
</feature>
<organism evidence="11">
    <name type="scientific">Acididesulfobacillus acetoxydans</name>
    <dbReference type="NCBI Taxonomy" id="1561005"/>
    <lineage>
        <taxon>Bacteria</taxon>
        <taxon>Bacillati</taxon>
        <taxon>Bacillota</taxon>
        <taxon>Clostridia</taxon>
        <taxon>Eubacteriales</taxon>
        <taxon>Peptococcaceae</taxon>
        <taxon>Acididesulfobacillus</taxon>
    </lineage>
</organism>
<name>A0A8S0VVR9_9FIRM</name>
<evidence type="ECO:0000256" key="3">
    <source>
        <dbReference type="ARBA" id="ARBA00022475"/>
    </source>
</evidence>
<dbReference type="SUPFAM" id="SSF103501">
    <property type="entry name" value="Respiratory nitrate reductase 1 gamma chain"/>
    <property type="match status" value="1"/>
</dbReference>
<evidence type="ECO:0000256" key="9">
    <source>
        <dbReference type="SAM" id="Phobius"/>
    </source>
</evidence>
<dbReference type="InterPro" id="IPR047660">
    <property type="entry name" value="DsrM"/>
</dbReference>
<evidence type="ECO:0000256" key="6">
    <source>
        <dbReference type="ARBA" id="ARBA00022989"/>
    </source>
</evidence>
<dbReference type="EMBL" id="CDGJ01000066">
    <property type="protein sequence ID" value="CEJ07798.1"/>
    <property type="molecule type" value="Genomic_DNA"/>
</dbReference>